<dbReference type="InterPro" id="IPR011059">
    <property type="entry name" value="Metal-dep_hydrolase_composite"/>
</dbReference>
<dbReference type="PATRIC" id="fig|742738.3.peg.1635"/>
<keyword evidence="1" id="KW-0732">Signal</keyword>
<proteinExistence type="predicted"/>
<dbReference type="GO" id="GO:0016810">
    <property type="term" value="F:hydrolase activity, acting on carbon-nitrogen (but not peptide) bonds"/>
    <property type="evidence" value="ECO:0007669"/>
    <property type="project" value="InterPro"/>
</dbReference>
<dbReference type="CDD" id="cd01300">
    <property type="entry name" value="YtcJ_like"/>
    <property type="match status" value="1"/>
</dbReference>
<evidence type="ECO:0000259" key="2">
    <source>
        <dbReference type="Pfam" id="PF07969"/>
    </source>
</evidence>
<dbReference type="InterPro" id="IPR033932">
    <property type="entry name" value="YtcJ-like"/>
</dbReference>
<dbReference type="Proteomes" id="UP000029585">
    <property type="component" value="Unassembled WGS sequence"/>
</dbReference>
<name>A0A096DE04_FLAPL</name>
<dbReference type="SUPFAM" id="SSF51338">
    <property type="entry name" value="Composite domain of metallo-dependent hydrolases"/>
    <property type="match status" value="1"/>
</dbReference>
<dbReference type="Gene3D" id="2.30.40.10">
    <property type="entry name" value="Urease, subunit C, domain 1"/>
    <property type="match status" value="1"/>
</dbReference>
<feature type="chain" id="PRO_5001925738" description="Amidohydrolase 3 domain-containing protein" evidence="1">
    <location>
        <begin position="28"/>
        <end position="668"/>
    </location>
</feature>
<reference evidence="3 4" key="1">
    <citation type="submission" date="2011-08" db="EMBL/GenBank/DDBJ databases">
        <title>The Genome Sequence of Clostridium orbiscindens 1_3_50AFAA.</title>
        <authorList>
            <consortium name="The Broad Institute Genome Sequencing Platform"/>
            <person name="Earl A."/>
            <person name="Ward D."/>
            <person name="Feldgarden M."/>
            <person name="Gevers D."/>
            <person name="Daigneault M."/>
            <person name="Strauss J."/>
            <person name="Allen-Vercoe E."/>
            <person name="Young S.K."/>
            <person name="Zeng Q."/>
            <person name="Gargeya S."/>
            <person name="Fitzgerald M."/>
            <person name="Haas B."/>
            <person name="Abouelleil A."/>
            <person name="Alvarado L."/>
            <person name="Arachchi H.M."/>
            <person name="Berlin A."/>
            <person name="Brown A."/>
            <person name="Chapman S.B."/>
            <person name="Chen Z."/>
            <person name="Dunbar C."/>
            <person name="Freedman E."/>
            <person name="Gearin G."/>
            <person name="Gellesch M."/>
            <person name="Goldberg J."/>
            <person name="Griggs A."/>
            <person name="Gujja S."/>
            <person name="Heiman D."/>
            <person name="Howarth C."/>
            <person name="Larson L."/>
            <person name="Lui A."/>
            <person name="MacDonald P.J.P."/>
            <person name="Montmayeur A."/>
            <person name="Murphy C."/>
            <person name="Neiman D."/>
            <person name="Pearson M."/>
            <person name="Priest M."/>
            <person name="Roberts A."/>
            <person name="Saif S."/>
            <person name="Shea T."/>
            <person name="Shenoy N."/>
            <person name="Sisk P."/>
            <person name="Stolte C."/>
            <person name="Sykes S."/>
            <person name="Wortman J."/>
            <person name="Nusbaum C."/>
            <person name="Birren B."/>
        </authorList>
    </citation>
    <scope>NUCLEOTIDE SEQUENCE [LARGE SCALE GENOMIC DNA]</scope>
    <source>
        <strain evidence="3 4">1_3_50AFAA</strain>
    </source>
</reference>
<accession>A0A096DE04</accession>
<dbReference type="PANTHER" id="PTHR22642:SF2">
    <property type="entry name" value="PROTEIN LONG AFTER FAR-RED 3"/>
    <property type="match status" value="1"/>
</dbReference>
<dbReference type="AlphaFoldDB" id="A0A096DE04"/>
<evidence type="ECO:0000313" key="4">
    <source>
        <dbReference type="Proteomes" id="UP000029585"/>
    </source>
</evidence>
<gene>
    <name evidence="3" type="ORF">HMPREF9460_01588</name>
</gene>
<evidence type="ECO:0000313" key="3">
    <source>
        <dbReference type="EMBL" id="KGF55754.1"/>
    </source>
</evidence>
<organism evidence="3 4">
    <name type="scientific">Flavonifractor plautii 1_3_50AFAA</name>
    <dbReference type="NCBI Taxonomy" id="742738"/>
    <lineage>
        <taxon>Bacteria</taxon>
        <taxon>Bacillati</taxon>
        <taxon>Bacillota</taxon>
        <taxon>Clostridia</taxon>
        <taxon>Eubacteriales</taxon>
        <taxon>Oscillospiraceae</taxon>
        <taxon>Flavonifractor</taxon>
    </lineage>
</organism>
<dbReference type="SUPFAM" id="SSF51556">
    <property type="entry name" value="Metallo-dependent hydrolases"/>
    <property type="match status" value="1"/>
</dbReference>
<dbReference type="HOGENOM" id="CLU_009942_1_0_9"/>
<comment type="caution">
    <text evidence="3">The sequence shown here is derived from an EMBL/GenBank/DDBJ whole genome shotgun (WGS) entry which is preliminary data.</text>
</comment>
<dbReference type="Pfam" id="PF07969">
    <property type="entry name" value="Amidohydro_3"/>
    <property type="match status" value="1"/>
</dbReference>
<dbReference type="InterPro" id="IPR013108">
    <property type="entry name" value="Amidohydro_3"/>
</dbReference>
<evidence type="ECO:0000256" key="1">
    <source>
        <dbReference type="SAM" id="SignalP"/>
    </source>
</evidence>
<sequence length="668" mass="72890">MSRRRICKALAACLVLATLLSAFPAMAAGTEAADSVYRNGNIYTVDEAFSKATALAIKGDRLVYVGGEAGVEAYIGPDTKVVDLGGETVIPGLVEGHMHVAGLGSSLMNLDCFWMPKQAILDLVKAAAEQAKPGEWIQGRGWMNTVWEDTSYPTKEELDAVAPNNPVFLTRACGHMGWANSKAIELAGITPDTPNPQGGEYLKNANGELLGCMTDTAMNPIRELIPELTVEQMQEGLLKAQEQLFSYGLTSAMDAGNSIEVYNEVFVPLYESGELKLRVYGMISHTSAAGETAEYLKSHPIDNENYEPLYNNHLSLRCVKMFADGSLGARSAAMLEPYSDREGHIGDYRYTQEQVNEVVKVAYDAGYQIATHCIGDGANNQMINAYEAAIKANPRDDHRLRIEHFQIVAPADIDRAISLGILPSMQTTHATSDMLVAEDRVGSERIKGAYAWRTILDKGSVIPNGSDAPVELVNPYHGIYAAVTRTNRLGEPKGGWHIEEAMTREEALRSFTNWSAYAEFNEDIKGSLEVGKLADFAVIDRDLMTCPAEYIKDTQVLLTVSGGEEVYRKDASVPTVMWNGLVQSFNNKLVVEPGKIWVPLNDIVNGISAEKRTEGSSVLVTLDGKSVKLPVKTVDGVEYVAVRALFEGLGRNVTWYAPSNCVSIGWLK</sequence>
<dbReference type="PANTHER" id="PTHR22642">
    <property type="entry name" value="IMIDAZOLONEPROPIONASE"/>
    <property type="match status" value="1"/>
</dbReference>
<dbReference type="EMBL" id="ADLO01000054">
    <property type="protein sequence ID" value="KGF55754.1"/>
    <property type="molecule type" value="Genomic_DNA"/>
</dbReference>
<feature type="signal peptide" evidence="1">
    <location>
        <begin position="1"/>
        <end position="27"/>
    </location>
</feature>
<feature type="domain" description="Amidohydrolase 3" evidence="2">
    <location>
        <begin position="80"/>
        <end position="567"/>
    </location>
</feature>
<dbReference type="InterPro" id="IPR032466">
    <property type="entry name" value="Metal_Hydrolase"/>
</dbReference>
<dbReference type="Gene3D" id="3.20.20.140">
    <property type="entry name" value="Metal-dependent hydrolases"/>
    <property type="match status" value="1"/>
</dbReference>
<dbReference type="eggNOG" id="COG1574">
    <property type="taxonomic scope" value="Bacteria"/>
</dbReference>
<keyword evidence="4" id="KW-1185">Reference proteome</keyword>
<protein>
    <recommendedName>
        <fullName evidence="2">Amidohydrolase 3 domain-containing protein</fullName>
    </recommendedName>
</protein>
<dbReference type="Gene3D" id="3.10.310.70">
    <property type="match status" value="1"/>
</dbReference>